<proteinExistence type="inferred from homology"/>
<feature type="region of interest" description="Disordered" evidence="3">
    <location>
        <begin position="557"/>
        <end position="583"/>
    </location>
</feature>
<dbReference type="InterPro" id="IPR036322">
    <property type="entry name" value="WD40_repeat_dom_sf"/>
</dbReference>
<dbReference type="InParanoid" id="A0A084QCV6"/>
<dbReference type="PROSITE" id="PS50181">
    <property type="entry name" value="FBOX"/>
    <property type="match status" value="1"/>
</dbReference>
<dbReference type="InterPro" id="IPR036047">
    <property type="entry name" value="F-box-like_dom_sf"/>
</dbReference>
<dbReference type="Pfam" id="PF12937">
    <property type="entry name" value="F-box-like"/>
    <property type="match status" value="1"/>
</dbReference>
<dbReference type="GO" id="GO:0031146">
    <property type="term" value="P:SCF-dependent proteasomal ubiquitin-dependent protein catabolic process"/>
    <property type="evidence" value="ECO:0007669"/>
    <property type="project" value="TreeGrafter"/>
</dbReference>
<dbReference type="STRING" id="1283841.A0A084QCV6"/>
<reference evidence="5 6" key="1">
    <citation type="journal article" date="2014" name="BMC Genomics">
        <title>Comparative genome sequencing reveals chemotype-specific gene clusters in the toxigenic black mold Stachybotrys.</title>
        <authorList>
            <person name="Semeiks J."/>
            <person name="Borek D."/>
            <person name="Otwinowski Z."/>
            <person name="Grishin N.V."/>
        </authorList>
    </citation>
    <scope>NUCLEOTIDE SEQUENCE [LARGE SCALE GENOMIC DNA]</scope>
    <source>
        <strain evidence="5 6">IBT 40285</strain>
    </source>
</reference>
<dbReference type="EMBL" id="KL660835">
    <property type="protein sequence ID" value="KFA61791.1"/>
    <property type="molecule type" value="Genomic_DNA"/>
</dbReference>
<evidence type="ECO:0000256" key="1">
    <source>
        <dbReference type="ARBA" id="ARBA00007968"/>
    </source>
</evidence>
<feature type="domain" description="F-box" evidence="4">
    <location>
        <begin position="67"/>
        <end position="113"/>
    </location>
</feature>
<name>A0A084QCV6_STAC4</name>
<dbReference type="InterPro" id="IPR015943">
    <property type="entry name" value="WD40/YVTN_repeat-like_dom_sf"/>
</dbReference>
<evidence type="ECO:0000259" key="4">
    <source>
        <dbReference type="PROSITE" id="PS50181"/>
    </source>
</evidence>
<dbReference type="SUPFAM" id="SSF50978">
    <property type="entry name" value="WD40 repeat-like"/>
    <property type="match status" value="1"/>
</dbReference>
<dbReference type="Proteomes" id="UP000028524">
    <property type="component" value="Unassembled WGS sequence"/>
</dbReference>
<dbReference type="SMART" id="SM00256">
    <property type="entry name" value="FBOX"/>
    <property type="match status" value="1"/>
</dbReference>
<gene>
    <name evidence="5" type="ORF">S40285_05614</name>
</gene>
<feature type="region of interest" description="Disordered" evidence="3">
    <location>
        <begin position="1"/>
        <end position="45"/>
    </location>
</feature>
<dbReference type="OMA" id="RHNWSRG"/>
<dbReference type="PROSITE" id="PS50082">
    <property type="entry name" value="WD_REPEATS_2"/>
    <property type="match status" value="1"/>
</dbReference>
<dbReference type="PANTHER" id="PTHR12874:SF9">
    <property type="entry name" value="F-BOX ONLY PROTEIN 48"/>
    <property type="match status" value="1"/>
</dbReference>
<dbReference type="Gene3D" id="1.20.1280.50">
    <property type="match status" value="1"/>
</dbReference>
<dbReference type="Gene3D" id="2.130.10.10">
    <property type="entry name" value="YVTN repeat-like/Quinoprotein amine dehydrogenase"/>
    <property type="match status" value="1"/>
</dbReference>
<keyword evidence="2" id="KW-0853">WD repeat</keyword>
<feature type="compositionally biased region" description="Polar residues" evidence="3">
    <location>
        <begin position="447"/>
        <end position="461"/>
    </location>
</feature>
<sequence>MASKRQLSCYASDDDDGQAAAKPSCSSKRRRTSTSDENKSELAVASPPRWPCQHLVSIRPPVLPPAYDIISKLSDELLVRIFSYMDEKPLLGLSLVSKRFHRISADSQLWRPHYYRRFILPRAHRIPGFRTSATRSANNLHYAANQTFRADTAYRRSMGPVSPSDTSANFTDAVDWKKQYKLRHNWARGTCDVDEVDVSDSDREPPPPGMKTIVKVTDGLAVTVDSNRGLRAWDLRTREIIAQVDMDDEEAYTQPSCLAVDGQRLYRDILDIAVGFQDGTFGIWMLDIRRKKLTRLYRHQHSFFGELVSLAYLHPYLLTATKVGFISLYSFENDMPESQLSVGHSGSSVPTLMESISAAASSALRTPRPRDFEEALSMPALLTSLKSHSTRPPLTLSIRRMVGSVVASIAYTFSTVNGWSIGIQDLDIKQPSGTEKPEVVNSRVAFSPSTVSRNSASSSPDATPRHQSAFGPRAEDAEDDGPIRLCYSHPYLLATMPDNTLVLYLCTSTATAMSISPGLRLWGHTSGISDAEITPRGKAVSVSSRGDEIRVWELEGRVGSSGSASSSSIEVRPRQQQQQQQAGGATCSHCQGACESSSNGAYRRADLGDRRNWVGFDDEMVIVLKEARDGRESLMVYDFT</sequence>
<evidence type="ECO:0000313" key="6">
    <source>
        <dbReference type="Proteomes" id="UP000028524"/>
    </source>
</evidence>
<feature type="repeat" description="WD" evidence="2">
    <location>
        <begin position="521"/>
        <end position="555"/>
    </location>
</feature>
<dbReference type="AlphaFoldDB" id="A0A084QCV6"/>
<dbReference type="InterPro" id="IPR001680">
    <property type="entry name" value="WD40_rpt"/>
</dbReference>
<evidence type="ECO:0000313" key="5">
    <source>
        <dbReference type="EMBL" id="KFA61791.1"/>
    </source>
</evidence>
<dbReference type="OrthoDB" id="3219396at2759"/>
<keyword evidence="6" id="KW-1185">Reference proteome</keyword>
<organism evidence="5 6">
    <name type="scientific">Stachybotrys chlorohalonatus (strain IBT 40285)</name>
    <dbReference type="NCBI Taxonomy" id="1283841"/>
    <lineage>
        <taxon>Eukaryota</taxon>
        <taxon>Fungi</taxon>
        <taxon>Dikarya</taxon>
        <taxon>Ascomycota</taxon>
        <taxon>Pezizomycotina</taxon>
        <taxon>Sordariomycetes</taxon>
        <taxon>Hypocreomycetidae</taxon>
        <taxon>Hypocreales</taxon>
        <taxon>Stachybotryaceae</taxon>
        <taxon>Stachybotrys</taxon>
    </lineage>
</organism>
<dbReference type="GO" id="GO:0005737">
    <property type="term" value="C:cytoplasm"/>
    <property type="evidence" value="ECO:0007669"/>
    <property type="project" value="TreeGrafter"/>
</dbReference>
<dbReference type="PANTHER" id="PTHR12874">
    <property type="entry name" value="F-BOX ONLY PROTEIN 48-RELATED"/>
    <property type="match status" value="1"/>
</dbReference>
<protein>
    <recommendedName>
        <fullName evidence="4">F-box domain-containing protein</fullName>
    </recommendedName>
</protein>
<evidence type="ECO:0000256" key="3">
    <source>
        <dbReference type="SAM" id="MobiDB-lite"/>
    </source>
</evidence>
<dbReference type="SUPFAM" id="SSF81383">
    <property type="entry name" value="F-box domain"/>
    <property type="match status" value="1"/>
</dbReference>
<dbReference type="InterPro" id="IPR001810">
    <property type="entry name" value="F-box_dom"/>
</dbReference>
<dbReference type="GO" id="GO:0019005">
    <property type="term" value="C:SCF ubiquitin ligase complex"/>
    <property type="evidence" value="ECO:0007669"/>
    <property type="project" value="TreeGrafter"/>
</dbReference>
<feature type="region of interest" description="Disordered" evidence="3">
    <location>
        <begin position="431"/>
        <end position="481"/>
    </location>
</feature>
<dbReference type="HOGENOM" id="CLU_024462_1_0_1"/>
<accession>A0A084QCV6</accession>
<dbReference type="Pfam" id="PF25499">
    <property type="entry name" value="Beta-prop_pof12"/>
    <property type="match status" value="1"/>
</dbReference>
<comment type="similarity">
    <text evidence="1">Belongs to the WD repeat MET30/SCONB/SCON-2 family.</text>
</comment>
<evidence type="ECO:0000256" key="2">
    <source>
        <dbReference type="PROSITE-ProRule" id="PRU00221"/>
    </source>
</evidence>